<dbReference type="RefSeq" id="WP_137812407.1">
    <property type="nucleotide sequence ID" value="NZ_BJFL01000003.1"/>
</dbReference>
<accession>A0A4D4J373</accession>
<protein>
    <submittedName>
        <fullName evidence="1">Uncharacterized protein</fullName>
    </submittedName>
</protein>
<reference evidence="2" key="1">
    <citation type="submission" date="2019-04" db="EMBL/GenBank/DDBJ databases">
        <title>Draft genome sequence of Pseudonocardiaceae bacterium SL3-2-4.</title>
        <authorList>
            <person name="Ningsih F."/>
            <person name="Yokota A."/>
            <person name="Sakai Y."/>
            <person name="Nanatani K."/>
            <person name="Yabe S."/>
            <person name="Oetari A."/>
            <person name="Sjamsuridzal W."/>
        </authorList>
    </citation>
    <scope>NUCLEOTIDE SEQUENCE [LARGE SCALE GENOMIC DNA]</scope>
    <source>
        <strain evidence="2">SL3-2-4</strain>
    </source>
</reference>
<dbReference type="OrthoDB" id="3694733at2"/>
<comment type="caution">
    <text evidence="1">The sequence shown here is derived from an EMBL/GenBank/DDBJ whole genome shotgun (WGS) entry which is preliminary data.</text>
</comment>
<evidence type="ECO:0000313" key="2">
    <source>
        <dbReference type="Proteomes" id="UP000298860"/>
    </source>
</evidence>
<gene>
    <name evidence="1" type="ORF">GTS_08410</name>
</gene>
<dbReference type="AlphaFoldDB" id="A0A4D4J373"/>
<dbReference type="EMBL" id="BJFL01000003">
    <property type="protein sequence ID" value="GDY29208.1"/>
    <property type="molecule type" value="Genomic_DNA"/>
</dbReference>
<proteinExistence type="predicted"/>
<organism evidence="1 2">
    <name type="scientific">Gandjariella thermophila</name>
    <dbReference type="NCBI Taxonomy" id="1931992"/>
    <lineage>
        <taxon>Bacteria</taxon>
        <taxon>Bacillati</taxon>
        <taxon>Actinomycetota</taxon>
        <taxon>Actinomycetes</taxon>
        <taxon>Pseudonocardiales</taxon>
        <taxon>Pseudonocardiaceae</taxon>
        <taxon>Gandjariella</taxon>
    </lineage>
</organism>
<evidence type="ECO:0000313" key="1">
    <source>
        <dbReference type="EMBL" id="GDY29208.1"/>
    </source>
</evidence>
<name>A0A4D4J373_9PSEU</name>
<dbReference type="Proteomes" id="UP000298860">
    <property type="component" value="Unassembled WGS sequence"/>
</dbReference>
<keyword evidence="2" id="KW-1185">Reference proteome</keyword>
<sequence>MRRMVVALQNSVARIAQLKTDVRAGRVVIDPAAGQQLLAALQEQADKAEAWRERARGMARSAPLGRNFVGQSMAEKFQRRADGDQFAFATVLDQYRAGLVDAHAAVDEAMRRYHQTDQVHAATFRRLEPS</sequence>